<keyword evidence="6 13" id="KW-0441">Lipid A biosynthesis</keyword>
<dbReference type="Pfam" id="PF02606">
    <property type="entry name" value="LpxK"/>
    <property type="match status" value="1"/>
</dbReference>
<dbReference type="GO" id="GO:0009245">
    <property type="term" value="P:lipid A biosynthetic process"/>
    <property type="evidence" value="ECO:0007669"/>
    <property type="project" value="UniProtKB-UniRule"/>
</dbReference>
<accession>A0A1H6IYR4</accession>
<dbReference type="Proteomes" id="UP000199634">
    <property type="component" value="Unassembled WGS sequence"/>
</dbReference>
<sequence length="336" mass="38709">MMKTLRKILFPFSLIYAAITSLRNLLYDKGIKKSTGFEIPVIAVGNLSVGGTGKTPMVEYLIRLLSDQYNLAVLSRGYKRKSKGFYLANDTTTIEEIGDEPFQYHSKFKQINVAVNADRVEGVTKILELLPKTELVLLDDAFQHRKIKAGFYIMLTAYNDLFYNDLVLPAGNLRECTSGVKRANVVVVTKCPKDLSDKEMEQIKNKINIENSNIFFSCIKYHHSVTNTVEEIDLNDLKDDFIAVAGIAKPEYFYDYLNCPVERQITFPDHHFFTPQDLKEIVAKANGRKIITTEKDYMRLQNQLPKKQLYYLPIEMDFVKDKERFETLIAYTVEEF</sequence>
<keyword evidence="5 13" id="KW-0444">Lipid biosynthesis</keyword>
<evidence type="ECO:0000256" key="4">
    <source>
        <dbReference type="ARBA" id="ARBA00016436"/>
    </source>
</evidence>
<dbReference type="EC" id="2.7.1.130" evidence="3 13"/>
<dbReference type="SUPFAM" id="SSF52540">
    <property type="entry name" value="P-loop containing nucleoside triphosphate hydrolases"/>
    <property type="match status" value="1"/>
</dbReference>
<evidence type="ECO:0000313" key="15">
    <source>
        <dbReference type="Proteomes" id="UP000199634"/>
    </source>
</evidence>
<keyword evidence="9 13" id="KW-0418">Kinase</keyword>
<keyword evidence="8 13" id="KW-0547">Nucleotide-binding</keyword>
<keyword evidence="15" id="KW-1185">Reference proteome</keyword>
<dbReference type="NCBIfam" id="TIGR00682">
    <property type="entry name" value="lpxK"/>
    <property type="match status" value="1"/>
</dbReference>
<evidence type="ECO:0000256" key="3">
    <source>
        <dbReference type="ARBA" id="ARBA00012071"/>
    </source>
</evidence>
<dbReference type="STRING" id="1159016.SAMN02927937_00123"/>
<dbReference type="RefSeq" id="WP_317039267.1">
    <property type="nucleotide sequence ID" value="NZ_FNXE01000001.1"/>
</dbReference>
<reference evidence="14 15" key="1">
    <citation type="submission" date="2016-10" db="EMBL/GenBank/DDBJ databases">
        <authorList>
            <person name="de Groot N.N."/>
        </authorList>
    </citation>
    <scope>NUCLEOTIDE SEQUENCE [LARGE SCALE GENOMIC DNA]</scope>
    <source>
        <strain evidence="14 15">CGMCC 1.10825</strain>
    </source>
</reference>
<keyword evidence="7 13" id="KW-0808">Transferase</keyword>
<evidence type="ECO:0000256" key="8">
    <source>
        <dbReference type="ARBA" id="ARBA00022741"/>
    </source>
</evidence>
<proteinExistence type="inferred from homology"/>
<dbReference type="GO" id="GO:0005886">
    <property type="term" value="C:plasma membrane"/>
    <property type="evidence" value="ECO:0007669"/>
    <property type="project" value="TreeGrafter"/>
</dbReference>
<evidence type="ECO:0000256" key="9">
    <source>
        <dbReference type="ARBA" id="ARBA00022777"/>
    </source>
</evidence>
<evidence type="ECO:0000256" key="1">
    <source>
        <dbReference type="ARBA" id="ARBA00002274"/>
    </source>
</evidence>
<dbReference type="GO" id="GO:0009029">
    <property type="term" value="F:lipid-A 4'-kinase activity"/>
    <property type="evidence" value="ECO:0007669"/>
    <property type="project" value="UniProtKB-UniRule"/>
</dbReference>
<dbReference type="GO" id="GO:0009244">
    <property type="term" value="P:lipopolysaccharide core region biosynthetic process"/>
    <property type="evidence" value="ECO:0007669"/>
    <property type="project" value="TreeGrafter"/>
</dbReference>
<feature type="binding site" evidence="13">
    <location>
        <begin position="48"/>
        <end position="55"/>
    </location>
    <ligand>
        <name>ATP</name>
        <dbReference type="ChEBI" id="CHEBI:30616"/>
    </ligand>
</feature>
<keyword evidence="11 13" id="KW-0443">Lipid metabolism</keyword>
<evidence type="ECO:0000256" key="6">
    <source>
        <dbReference type="ARBA" id="ARBA00022556"/>
    </source>
</evidence>
<evidence type="ECO:0000256" key="13">
    <source>
        <dbReference type="HAMAP-Rule" id="MF_00409"/>
    </source>
</evidence>
<evidence type="ECO:0000256" key="2">
    <source>
        <dbReference type="ARBA" id="ARBA00004870"/>
    </source>
</evidence>
<comment type="function">
    <text evidence="1 13">Transfers the gamma-phosphate of ATP to the 4'-position of a tetraacyldisaccharide 1-phosphate intermediate (termed DS-1-P) to form tetraacyldisaccharide 1,4'-bis-phosphate (lipid IVA).</text>
</comment>
<dbReference type="InterPro" id="IPR003758">
    <property type="entry name" value="LpxK"/>
</dbReference>
<dbReference type="EMBL" id="FNXE01000001">
    <property type="protein sequence ID" value="SEH54624.1"/>
    <property type="molecule type" value="Genomic_DNA"/>
</dbReference>
<dbReference type="HAMAP" id="MF_00409">
    <property type="entry name" value="LpxK"/>
    <property type="match status" value="1"/>
</dbReference>
<dbReference type="GO" id="GO:0005524">
    <property type="term" value="F:ATP binding"/>
    <property type="evidence" value="ECO:0007669"/>
    <property type="project" value="UniProtKB-UniRule"/>
</dbReference>
<comment type="catalytic activity">
    <reaction evidence="13">
        <text>a lipid A disaccharide + ATP = a lipid IVA + ADP + H(+)</text>
        <dbReference type="Rhea" id="RHEA:67840"/>
        <dbReference type="ChEBI" id="CHEBI:15378"/>
        <dbReference type="ChEBI" id="CHEBI:30616"/>
        <dbReference type="ChEBI" id="CHEBI:176343"/>
        <dbReference type="ChEBI" id="CHEBI:176425"/>
        <dbReference type="ChEBI" id="CHEBI:456216"/>
        <dbReference type="EC" id="2.7.1.130"/>
    </reaction>
</comment>
<gene>
    <name evidence="13" type="primary">lpxK</name>
    <name evidence="14" type="ORF">SAMN02927937_00123</name>
</gene>
<evidence type="ECO:0000256" key="5">
    <source>
        <dbReference type="ARBA" id="ARBA00022516"/>
    </source>
</evidence>
<dbReference type="UniPathway" id="UPA00359">
    <property type="reaction ID" value="UER00482"/>
</dbReference>
<keyword evidence="10 13" id="KW-0067">ATP-binding</keyword>
<comment type="pathway">
    <text evidence="2 13">Glycolipid biosynthesis; lipid IV(A) biosynthesis; lipid IV(A) from (3R)-3-hydroxytetradecanoyl-[acyl-carrier-protein] and UDP-N-acetyl-alpha-D-glucosamine: step 6/6.</text>
</comment>
<dbReference type="PANTHER" id="PTHR42724:SF1">
    <property type="entry name" value="TETRAACYLDISACCHARIDE 4'-KINASE, MITOCHONDRIAL-RELATED"/>
    <property type="match status" value="1"/>
</dbReference>
<name>A0A1H6IYR4_9FLAO</name>
<evidence type="ECO:0000256" key="11">
    <source>
        <dbReference type="ARBA" id="ARBA00023098"/>
    </source>
</evidence>
<comment type="similarity">
    <text evidence="13">Belongs to the LpxK family.</text>
</comment>
<protein>
    <recommendedName>
        <fullName evidence="4 13">Tetraacyldisaccharide 4'-kinase</fullName>
        <ecNumber evidence="3 13">2.7.1.130</ecNumber>
    </recommendedName>
    <alternativeName>
        <fullName evidence="12 13">Lipid A 4'-kinase</fullName>
    </alternativeName>
</protein>
<evidence type="ECO:0000256" key="7">
    <source>
        <dbReference type="ARBA" id="ARBA00022679"/>
    </source>
</evidence>
<evidence type="ECO:0000256" key="12">
    <source>
        <dbReference type="ARBA" id="ARBA00029757"/>
    </source>
</evidence>
<dbReference type="InterPro" id="IPR027417">
    <property type="entry name" value="P-loop_NTPase"/>
</dbReference>
<evidence type="ECO:0000313" key="14">
    <source>
        <dbReference type="EMBL" id="SEH54624.1"/>
    </source>
</evidence>
<organism evidence="14 15">
    <name type="scientific">Paenimyroides marinum</name>
    <dbReference type="NCBI Taxonomy" id="1159016"/>
    <lineage>
        <taxon>Bacteria</taxon>
        <taxon>Pseudomonadati</taxon>
        <taxon>Bacteroidota</taxon>
        <taxon>Flavobacteriia</taxon>
        <taxon>Flavobacteriales</taxon>
        <taxon>Flavobacteriaceae</taxon>
        <taxon>Paenimyroides</taxon>
    </lineage>
</organism>
<dbReference type="PANTHER" id="PTHR42724">
    <property type="entry name" value="TETRAACYLDISACCHARIDE 4'-KINASE"/>
    <property type="match status" value="1"/>
</dbReference>
<evidence type="ECO:0000256" key="10">
    <source>
        <dbReference type="ARBA" id="ARBA00022840"/>
    </source>
</evidence>
<dbReference type="AlphaFoldDB" id="A0A1H6IYR4"/>